<comment type="caution">
    <text evidence="10">The sequence shown here is derived from an EMBL/GenBank/DDBJ whole genome shotgun (WGS) entry which is preliminary data.</text>
</comment>
<keyword evidence="7 9" id="KW-1133">Transmembrane helix</keyword>
<evidence type="ECO:0000256" key="2">
    <source>
        <dbReference type="ARBA" id="ARBA00022448"/>
    </source>
</evidence>
<evidence type="ECO:0000256" key="9">
    <source>
        <dbReference type="SAM" id="Phobius"/>
    </source>
</evidence>
<feature type="transmembrane region" description="Helical" evidence="9">
    <location>
        <begin position="146"/>
        <end position="167"/>
    </location>
</feature>
<feature type="transmembrane region" description="Helical" evidence="9">
    <location>
        <begin position="216"/>
        <end position="237"/>
    </location>
</feature>
<dbReference type="InterPro" id="IPR018227">
    <property type="entry name" value="Amino_acid_transport_2"/>
</dbReference>
<evidence type="ECO:0008006" key="12">
    <source>
        <dbReference type="Google" id="ProtNLM"/>
    </source>
</evidence>
<feature type="transmembrane region" description="Helical" evidence="9">
    <location>
        <begin position="379"/>
        <end position="400"/>
    </location>
</feature>
<sequence>MIELNQSRRLGSVFILSGTAIGAGMLALPLVSAQVGFWAMMGLLFINFLVVVLAALITLEANLLVEPGCSLYTMAVRVLGRWGRLFAILSPLLLFYSLMAAYLAGGGSLVFQYFGHSTMASPQVCVIIFTVFSGAFVYFSTRSVDLLSRLLFSVMMLAFAAALITLFPAVDEQNLVYHPIHWEPALVAIPVIFTSFGFHGSIPSIILYLKSDTRRIGTVLILGAVVPLAVYILWLLVATGVLSDQAFIQLSESGESAGGLVRELSDVVAGNQLKLFLHVFSDLALLTSFLGVSLGLFDYLASLLQRKNNWFGRLQTAFVTFIPPVIFALCYPEGFIVALGYASVALAILAILLPVLIVGKLRIVKKHQSENYRAPGGKFSLILCFFFGCLVIFTQIMISIELLA</sequence>
<feature type="transmembrane region" description="Helical" evidence="9">
    <location>
        <begin position="120"/>
        <end position="139"/>
    </location>
</feature>
<feature type="transmembrane region" description="Helical" evidence="9">
    <location>
        <begin position="85"/>
        <end position="114"/>
    </location>
</feature>
<keyword evidence="3" id="KW-1003">Cell membrane</keyword>
<gene>
    <name evidence="10" type="ORF">GZ78_02275</name>
</gene>
<dbReference type="PRINTS" id="PR00166">
    <property type="entry name" value="AROAAPRMEASE"/>
</dbReference>
<keyword evidence="6" id="KW-0029">Amino-acid transport</keyword>
<evidence type="ECO:0000256" key="5">
    <source>
        <dbReference type="ARBA" id="ARBA00022692"/>
    </source>
</evidence>
<keyword evidence="5 9" id="KW-0812">Transmembrane</keyword>
<dbReference type="GO" id="GO:0015173">
    <property type="term" value="F:aromatic amino acid transmembrane transporter activity"/>
    <property type="evidence" value="ECO:0007669"/>
    <property type="project" value="InterPro"/>
</dbReference>
<feature type="transmembrane region" description="Helical" evidence="9">
    <location>
        <begin position="335"/>
        <end position="358"/>
    </location>
</feature>
<keyword evidence="8 9" id="KW-0472">Membrane</keyword>
<keyword evidence="4" id="KW-0997">Cell inner membrane</keyword>
<evidence type="ECO:0000256" key="6">
    <source>
        <dbReference type="ARBA" id="ARBA00022970"/>
    </source>
</evidence>
<dbReference type="AlphaFoldDB" id="A0A081NKC9"/>
<reference evidence="10 11" key="1">
    <citation type="submission" date="2014-06" db="EMBL/GenBank/DDBJ databases">
        <title>Whole Genome Sequences of Three Symbiotic Endozoicomonas Bacteria.</title>
        <authorList>
            <person name="Neave M.J."/>
            <person name="Apprill A."/>
            <person name="Voolstra C.R."/>
        </authorList>
    </citation>
    <scope>NUCLEOTIDE SEQUENCE [LARGE SCALE GENOMIC DNA]</scope>
    <source>
        <strain evidence="10 11">DSM 25634</strain>
    </source>
</reference>
<dbReference type="PANTHER" id="PTHR46997">
    <property type="entry name" value="LOW AFFINITY TRYPTOPHAN PERMEASE-RELATED"/>
    <property type="match status" value="1"/>
</dbReference>
<keyword evidence="2" id="KW-0813">Transport</keyword>
<feature type="transmembrane region" description="Helical" evidence="9">
    <location>
        <begin position="187"/>
        <end position="209"/>
    </location>
</feature>
<dbReference type="Proteomes" id="UP000028073">
    <property type="component" value="Unassembled WGS sequence"/>
</dbReference>
<evidence type="ECO:0000256" key="7">
    <source>
        <dbReference type="ARBA" id="ARBA00022989"/>
    </source>
</evidence>
<dbReference type="EMBL" id="JOKH01000001">
    <property type="protein sequence ID" value="KEQ18902.1"/>
    <property type="molecule type" value="Genomic_DNA"/>
</dbReference>
<keyword evidence="11" id="KW-1185">Reference proteome</keyword>
<dbReference type="PANTHER" id="PTHR46997:SF2">
    <property type="entry name" value="TYROSINE-SPECIFIC TRANSPORT SYSTEM"/>
    <property type="match status" value="1"/>
</dbReference>
<dbReference type="InterPro" id="IPR013059">
    <property type="entry name" value="Trp_tyr_transpt"/>
</dbReference>
<feature type="transmembrane region" description="Helical" evidence="9">
    <location>
        <begin position="12"/>
        <end position="31"/>
    </location>
</feature>
<organism evidence="10 11">
    <name type="scientific">Endozoicomonas numazuensis</name>
    <dbReference type="NCBI Taxonomy" id="1137799"/>
    <lineage>
        <taxon>Bacteria</taxon>
        <taxon>Pseudomonadati</taxon>
        <taxon>Pseudomonadota</taxon>
        <taxon>Gammaproteobacteria</taxon>
        <taxon>Oceanospirillales</taxon>
        <taxon>Endozoicomonadaceae</taxon>
        <taxon>Endozoicomonas</taxon>
    </lineage>
</organism>
<feature type="transmembrane region" description="Helical" evidence="9">
    <location>
        <begin position="37"/>
        <end position="65"/>
    </location>
</feature>
<proteinExistence type="predicted"/>
<dbReference type="Gene3D" id="1.20.1740.10">
    <property type="entry name" value="Amino acid/polyamine transporter I"/>
    <property type="match status" value="1"/>
</dbReference>
<feature type="transmembrane region" description="Helical" evidence="9">
    <location>
        <begin position="275"/>
        <end position="298"/>
    </location>
</feature>
<name>A0A081NKC9_9GAMM</name>
<evidence type="ECO:0000256" key="3">
    <source>
        <dbReference type="ARBA" id="ARBA00022475"/>
    </source>
</evidence>
<dbReference type="GO" id="GO:0003333">
    <property type="term" value="P:amino acid transmembrane transport"/>
    <property type="evidence" value="ECO:0007669"/>
    <property type="project" value="InterPro"/>
</dbReference>
<protein>
    <recommendedName>
        <fullName evidence="12">Aromatic amino acid permease</fullName>
    </recommendedName>
</protein>
<feature type="transmembrane region" description="Helical" evidence="9">
    <location>
        <begin position="310"/>
        <end position="329"/>
    </location>
</feature>
<dbReference type="GO" id="GO:0005886">
    <property type="term" value="C:plasma membrane"/>
    <property type="evidence" value="ECO:0007669"/>
    <property type="project" value="UniProtKB-SubCell"/>
</dbReference>
<dbReference type="eggNOG" id="COG0814">
    <property type="taxonomic scope" value="Bacteria"/>
</dbReference>
<evidence type="ECO:0000313" key="11">
    <source>
        <dbReference type="Proteomes" id="UP000028073"/>
    </source>
</evidence>
<dbReference type="Pfam" id="PF03222">
    <property type="entry name" value="Trp_Tyr_perm"/>
    <property type="match status" value="1"/>
</dbReference>
<dbReference type="STRING" id="1137799.GZ78_02275"/>
<evidence type="ECO:0000256" key="8">
    <source>
        <dbReference type="ARBA" id="ARBA00023136"/>
    </source>
</evidence>
<comment type="subcellular location">
    <subcellularLocation>
        <location evidence="1">Cell inner membrane</location>
        <topology evidence="1">Multi-pass membrane protein</topology>
    </subcellularLocation>
</comment>
<evidence type="ECO:0000256" key="4">
    <source>
        <dbReference type="ARBA" id="ARBA00022519"/>
    </source>
</evidence>
<evidence type="ECO:0000256" key="1">
    <source>
        <dbReference type="ARBA" id="ARBA00004429"/>
    </source>
</evidence>
<evidence type="ECO:0000313" key="10">
    <source>
        <dbReference type="EMBL" id="KEQ18902.1"/>
    </source>
</evidence>
<accession>A0A081NKC9</accession>